<dbReference type="InterPro" id="IPR001584">
    <property type="entry name" value="Integrase_cat-core"/>
</dbReference>
<evidence type="ECO:0000259" key="20">
    <source>
        <dbReference type="PROSITE" id="PS50994"/>
    </source>
</evidence>
<keyword evidence="4" id="KW-0540">Nuclease</keyword>
<dbReference type="InterPro" id="IPR013103">
    <property type="entry name" value="RVT_2"/>
</dbReference>
<keyword evidence="13" id="KW-0695">RNA-directed DNA polymerase</keyword>
<dbReference type="GO" id="GO:0008270">
    <property type="term" value="F:zinc ion binding"/>
    <property type="evidence" value="ECO:0007669"/>
    <property type="project" value="UniProtKB-KW"/>
</dbReference>
<sequence length="1009" mass="115754">MSEVSTVKMELSKVMNKLRDASNWQEWKFLMTMHLDDADLLQYCDGTKVMPTKTEENKANFDAQLAAWQKADKTVRKTIAMMLESKPLQLIMDCSSARSMWSKLHTVYEMKSEESLALVQKKFFDFKWDSTGSMSQHISNLEQLSNKMKQLHGTIPMSMLITRILCTLPAKYDHFHSAWDSTEATKKTLENLTTRLLTEEMRLDNRDNEESVSTALLSKLQVSKNVRNHDRKSNDFKGKIRRCYNCKSTEHIQRDCPGCRICKSNKHLAHKCPNKNKKGDSERQDNPSEYKHVALIGTTGSERWHSNEDWIIDSGASDHMTPRREWLIDYREYNEPRSVEIGNGILLAVGEGNINIETIVEGKIVSGTMHNVLLVPNLGRNLLSIRTAAKKGIDFTVSNRGKNCILSKDGDVIAIGAESENLYSIKTKQKSELFDKLKLFCNEVKTQFGANIKELRSDGGKEYVNSFVNNFLGEQGIKHTVCVPYSPEQNGCAERANRTIVEAVRSMLHSNKDMPMSLWAEAANCAIFVLNMTGPSRINSKTPYELWYDKDIKLPDLKVFGTECFSHIPKQKRQKLDKKSVKGFVEASVELLNDECVAETEDAPIENEEFFDAQHNESDASPHTNTEPRYLLRDRSVNRQPIRYGIPQAHSFIARSVPNNYRDAVNSRESNEWRAAMREEMDSLTKNKTWILTEKPHNKKPIDCRWVFRIKEHADSTLERRKARLVIKGFAQKEGIDYTETFSPVARFETIRTIISIAAKNNLSLSQFDIKTAFLNGTVKEEIYMKQPEGFADGSDRVCKLLKSLYGLKQAPRCWTEVFKKFLISFGLRESTADSCLYYNPNDEFIFIIVFWVDDGLVATSSEKAQSEFFSRLRDSFEFTMTQKVEYYLGIEIKIINEKGIFINQAKYIREMLEKFNMKNCNAVATPIVSGWESNQNINSDEALQGNYREVVGSLMYLQVVSRPDIAFAVNVASRALKNPTNKHWQLVKRILRYLKGTVDLGLFYEKYK</sequence>
<dbReference type="EMBL" id="JBJJXI010000108">
    <property type="protein sequence ID" value="KAL3391829.1"/>
    <property type="molecule type" value="Genomic_DNA"/>
</dbReference>
<dbReference type="GO" id="GO:0015074">
    <property type="term" value="P:DNA integration"/>
    <property type="evidence" value="ECO:0007669"/>
    <property type="project" value="UniProtKB-KW"/>
</dbReference>
<evidence type="ECO:0000256" key="1">
    <source>
        <dbReference type="ARBA" id="ARBA00002180"/>
    </source>
</evidence>
<dbReference type="GO" id="GO:0006310">
    <property type="term" value="P:DNA recombination"/>
    <property type="evidence" value="ECO:0007669"/>
    <property type="project" value="UniProtKB-KW"/>
</dbReference>
<keyword evidence="14" id="KW-0239">DNA-directed DNA polymerase</keyword>
<keyword evidence="16" id="KW-0233">DNA recombination</keyword>
<dbReference type="PROSITE" id="PS50994">
    <property type="entry name" value="INTEGRASE"/>
    <property type="match status" value="1"/>
</dbReference>
<gene>
    <name evidence="21" type="ORF">TKK_013728</name>
</gene>
<keyword evidence="6" id="KW-0547">Nucleotide-binding</keyword>
<keyword evidence="12" id="KW-0229">DNA integration</keyword>
<dbReference type="AlphaFoldDB" id="A0ABD2WG57"/>
<keyword evidence="18" id="KW-0862">Zinc</keyword>
<proteinExistence type="predicted"/>
<dbReference type="GO" id="GO:0004519">
    <property type="term" value="F:endonuclease activity"/>
    <property type="evidence" value="ECO:0007669"/>
    <property type="project" value="UniProtKB-KW"/>
</dbReference>
<dbReference type="Pfam" id="PF22936">
    <property type="entry name" value="Pol_BBD"/>
    <property type="match status" value="1"/>
</dbReference>
<keyword evidence="7" id="KW-0064">Aspartyl protease</keyword>
<keyword evidence="3" id="KW-0645">Protease</keyword>
<accession>A0ABD2WG57</accession>
<keyword evidence="8" id="KW-0255">Endonuclease</keyword>
<feature type="domain" description="Integrase catalytic" evidence="20">
    <location>
        <begin position="372"/>
        <end position="551"/>
    </location>
</feature>
<dbReference type="PANTHER" id="PTHR42648">
    <property type="entry name" value="TRANSPOSASE, PUTATIVE-RELATED"/>
    <property type="match status" value="1"/>
</dbReference>
<dbReference type="Pfam" id="PF00098">
    <property type="entry name" value="zf-CCHC"/>
    <property type="match status" value="1"/>
</dbReference>
<dbReference type="SUPFAM" id="SSF56672">
    <property type="entry name" value="DNA/RNA polymerases"/>
    <property type="match status" value="1"/>
</dbReference>
<keyword evidence="14" id="KW-0548">Nucleotidyltransferase</keyword>
<comment type="caution">
    <text evidence="21">The sequence shown here is derived from an EMBL/GenBank/DDBJ whole genome shotgun (WGS) entry which is preliminary data.</text>
</comment>
<keyword evidence="15" id="KW-0917">Virion maturation</keyword>
<evidence type="ECO:0000313" key="21">
    <source>
        <dbReference type="EMBL" id="KAL3391829.1"/>
    </source>
</evidence>
<evidence type="ECO:0008006" key="23">
    <source>
        <dbReference type="Google" id="ProtNLM"/>
    </source>
</evidence>
<dbReference type="GO" id="GO:0004190">
    <property type="term" value="F:aspartic-type endopeptidase activity"/>
    <property type="evidence" value="ECO:0007669"/>
    <property type="project" value="UniProtKB-KW"/>
</dbReference>
<keyword evidence="9" id="KW-0378">Hydrolase</keyword>
<protein>
    <recommendedName>
        <fullName evidence="23">Retrovirus-related Pol polyprotein from transposon TNT 1-94</fullName>
    </recommendedName>
</protein>
<dbReference type="GO" id="GO:0003887">
    <property type="term" value="F:DNA-directed DNA polymerase activity"/>
    <property type="evidence" value="ECO:0007669"/>
    <property type="project" value="UniProtKB-KW"/>
</dbReference>
<evidence type="ECO:0000256" key="8">
    <source>
        <dbReference type="ARBA" id="ARBA00022759"/>
    </source>
</evidence>
<evidence type="ECO:0000256" key="13">
    <source>
        <dbReference type="ARBA" id="ARBA00022918"/>
    </source>
</evidence>
<comment type="function">
    <text evidence="1">The aspartyl protease (PR) mediates the proteolytic cleavages of the Gag and Gag-Pol polyproteins after assembly of the VLP.</text>
</comment>
<evidence type="ECO:0000256" key="7">
    <source>
        <dbReference type="ARBA" id="ARBA00022750"/>
    </source>
</evidence>
<dbReference type="GO" id="GO:0006508">
    <property type="term" value="P:proteolysis"/>
    <property type="evidence" value="ECO:0007669"/>
    <property type="project" value="UniProtKB-KW"/>
</dbReference>
<dbReference type="SMART" id="SM00343">
    <property type="entry name" value="ZnF_C2HC"/>
    <property type="match status" value="2"/>
</dbReference>
<evidence type="ECO:0000256" key="3">
    <source>
        <dbReference type="ARBA" id="ARBA00022670"/>
    </source>
</evidence>
<feature type="domain" description="CCHC-type" evidence="19">
    <location>
        <begin position="241"/>
        <end position="257"/>
    </location>
</feature>
<dbReference type="SUPFAM" id="SSF53098">
    <property type="entry name" value="Ribonuclease H-like"/>
    <property type="match status" value="1"/>
</dbReference>
<dbReference type="InterPro" id="IPR036875">
    <property type="entry name" value="Znf_CCHC_sf"/>
</dbReference>
<evidence type="ECO:0000259" key="19">
    <source>
        <dbReference type="PROSITE" id="PS50158"/>
    </source>
</evidence>
<dbReference type="InterPro" id="IPR043502">
    <property type="entry name" value="DNA/RNA_pol_sf"/>
</dbReference>
<evidence type="ECO:0000256" key="11">
    <source>
        <dbReference type="ARBA" id="ARBA00022842"/>
    </source>
</evidence>
<dbReference type="InterPro" id="IPR054722">
    <property type="entry name" value="PolX-like_BBD"/>
</dbReference>
<dbReference type="InterPro" id="IPR039537">
    <property type="entry name" value="Retrotran_Ty1/copia-like"/>
</dbReference>
<keyword evidence="17" id="KW-0511">Multifunctional enzyme</keyword>
<dbReference type="InterPro" id="IPR036397">
    <property type="entry name" value="RNaseH_sf"/>
</dbReference>
<evidence type="ECO:0000256" key="14">
    <source>
        <dbReference type="ARBA" id="ARBA00022932"/>
    </source>
</evidence>
<dbReference type="InterPro" id="IPR001878">
    <property type="entry name" value="Znf_CCHC"/>
</dbReference>
<dbReference type="Pfam" id="PF14223">
    <property type="entry name" value="Retrotran_gag_2"/>
    <property type="match status" value="1"/>
</dbReference>
<evidence type="ECO:0000256" key="10">
    <source>
        <dbReference type="ARBA" id="ARBA00022840"/>
    </source>
</evidence>
<name>A0ABD2WG57_9HYME</name>
<dbReference type="Pfam" id="PF07727">
    <property type="entry name" value="RVT_2"/>
    <property type="match status" value="1"/>
</dbReference>
<evidence type="ECO:0000256" key="9">
    <source>
        <dbReference type="ARBA" id="ARBA00022801"/>
    </source>
</evidence>
<evidence type="ECO:0000313" key="22">
    <source>
        <dbReference type="Proteomes" id="UP001627154"/>
    </source>
</evidence>
<keyword evidence="10" id="KW-0067">ATP-binding</keyword>
<evidence type="ECO:0000256" key="5">
    <source>
        <dbReference type="ARBA" id="ARBA00022723"/>
    </source>
</evidence>
<dbReference type="SUPFAM" id="SSF57756">
    <property type="entry name" value="Retrovirus zinc finger-like domains"/>
    <property type="match status" value="1"/>
</dbReference>
<dbReference type="Gene3D" id="3.30.420.10">
    <property type="entry name" value="Ribonuclease H-like superfamily/Ribonuclease H"/>
    <property type="match status" value="1"/>
</dbReference>
<evidence type="ECO:0000256" key="16">
    <source>
        <dbReference type="ARBA" id="ARBA00023172"/>
    </source>
</evidence>
<dbReference type="Gene3D" id="4.10.60.10">
    <property type="entry name" value="Zinc finger, CCHC-type"/>
    <property type="match status" value="1"/>
</dbReference>
<keyword evidence="2" id="KW-1188">Viral release from host cell</keyword>
<reference evidence="21 22" key="1">
    <citation type="journal article" date="2024" name="bioRxiv">
        <title>A reference genome for Trichogramma kaykai: A tiny desert-dwelling parasitoid wasp with competing sex-ratio distorters.</title>
        <authorList>
            <person name="Culotta J."/>
            <person name="Lindsey A.R."/>
        </authorList>
    </citation>
    <scope>NUCLEOTIDE SEQUENCE [LARGE SCALE GENOMIC DNA]</scope>
    <source>
        <strain evidence="21 22">KSX58</strain>
    </source>
</reference>
<dbReference type="PROSITE" id="PS50158">
    <property type="entry name" value="ZF_CCHC"/>
    <property type="match status" value="1"/>
</dbReference>
<evidence type="ECO:0000256" key="18">
    <source>
        <dbReference type="PROSITE-ProRule" id="PRU00047"/>
    </source>
</evidence>
<evidence type="ECO:0000256" key="12">
    <source>
        <dbReference type="ARBA" id="ARBA00022908"/>
    </source>
</evidence>
<evidence type="ECO:0000256" key="17">
    <source>
        <dbReference type="ARBA" id="ARBA00023268"/>
    </source>
</evidence>
<dbReference type="InterPro" id="IPR012337">
    <property type="entry name" value="RNaseH-like_sf"/>
</dbReference>
<evidence type="ECO:0000256" key="15">
    <source>
        <dbReference type="ARBA" id="ARBA00023113"/>
    </source>
</evidence>
<dbReference type="Proteomes" id="UP001627154">
    <property type="component" value="Unassembled WGS sequence"/>
</dbReference>
<evidence type="ECO:0000256" key="4">
    <source>
        <dbReference type="ARBA" id="ARBA00022722"/>
    </source>
</evidence>
<keyword evidence="5" id="KW-0479">Metal-binding</keyword>
<keyword evidence="18" id="KW-0863">Zinc-finger</keyword>
<organism evidence="21 22">
    <name type="scientific">Trichogramma kaykai</name>
    <dbReference type="NCBI Taxonomy" id="54128"/>
    <lineage>
        <taxon>Eukaryota</taxon>
        <taxon>Metazoa</taxon>
        <taxon>Ecdysozoa</taxon>
        <taxon>Arthropoda</taxon>
        <taxon>Hexapoda</taxon>
        <taxon>Insecta</taxon>
        <taxon>Pterygota</taxon>
        <taxon>Neoptera</taxon>
        <taxon>Endopterygota</taxon>
        <taxon>Hymenoptera</taxon>
        <taxon>Apocrita</taxon>
        <taxon>Proctotrupomorpha</taxon>
        <taxon>Chalcidoidea</taxon>
        <taxon>Trichogrammatidae</taxon>
        <taxon>Trichogramma</taxon>
    </lineage>
</organism>
<keyword evidence="22" id="KW-1185">Reference proteome</keyword>
<dbReference type="GO" id="GO:0005524">
    <property type="term" value="F:ATP binding"/>
    <property type="evidence" value="ECO:0007669"/>
    <property type="project" value="UniProtKB-KW"/>
</dbReference>
<dbReference type="PANTHER" id="PTHR42648:SF11">
    <property type="entry name" value="TRANSPOSON TY4-P GAG-POL POLYPROTEIN"/>
    <property type="match status" value="1"/>
</dbReference>
<keyword evidence="14" id="KW-0808">Transferase</keyword>
<evidence type="ECO:0000256" key="2">
    <source>
        <dbReference type="ARBA" id="ARBA00022612"/>
    </source>
</evidence>
<dbReference type="GO" id="GO:0042575">
    <property type="term" value="C:DNA polymerase complex"/>
    <property type="evidence" value="ECO:0007669"/>
    <property type="project" value="UniProtKB-ARBA"/>
</dbReference>
<keyword evidence="11" id="KW-0460">Magnesium</keyword>
<evidence type="ECO:0000256" key="6">
    <source>
        <dbReference type="ARBA" id="ARBA00022741"/>
    </source>
</evidence>
<dbReference type="GO" id="GO:0003964">
    <property type="term" value="F:RNA-directed DNA polymerase activity"/>
    <property type="evidence" value="ECO:0007669"/>
    <property type="project" value="UniProtKB-KW"/>
</dbReference>